<evidence type="ECO:0000313" key="3">
    <source>
        <dbReference type="Proteomes" id="UP001417504"/>
    </source>
</evidence>
<feature type="region of interest" description="Disordered" evidence="1">
    <location>
        <begin position="100"/>
        <end position="139"/>
    </location>
</feature>
<name>A0AAP0E2X7_9MAGN</name>
<feature type="compositionally biased region" description="Basic and acidic residues" evidence="1">
    <location>
        <begin position="25"/>
        <end position="34"/>
    </location>
</feature>
<reference evidence="2 3" key="1">
    <citation type="submission" date="2024-01" db="EMBL/GenBank/DDBJ databases">
        <title>Genome assemblies of Stephania.</title>
        <authorList>
            <person name="Yang L."/>
        </authorList>
    </citation>
    <scope>NUCLEOTIDE SEQUENCE [LARGE SCALE GENOMIC DNA]</scope>
    <source>
        <strain evidence="2">QJT</strain>
        <tissue evidence="2">Leaf</tissue>
    </source>
</reference>
<feature type="compositionally biased region" description="Gly residues" evidence="1">
    <location>
        <begin position="1"/>
        <end position="11"/>
    </location>
</feature>
<evidence type="ECO:0000256" key="1">
    <source>
        <dbReference type="SAM" id="MobiDB-lite"/>
    </source>
</evidence>
<keyword evidence="3" id="KW-1185">Reference proteome</keyword>
<protein>
    <submittedName>
        <fullName evidence="2">Uncharacterized protein</fullName>
    </submittedName>
</protein>
<dbReference type="AlphaFoldDB" id="A0AAP0E2X7"/>
<accession>A0AAP0E2X7</accession>
<proteinExistence type="predicted"/>
<evidence type="ECO:0000313" key="2">
    <source>
        <dbReference type="EMBL" id="KAK9085654.1"/>
    </source>
</evidence>
<gene>
    <name evidence="2" type="ORF">Sjap_026065</name>
</gene>
<feature type="region of interest" description="Disordered" evidence="1">
    <location>
        <begin position="1"/>
        <end position="67"/>
    </location>
</feature>
<dbReference type="EMBL" id="JBBNAE010000011">
    <property type="protein sequence ID" value="KAK9085654.1"/>
    <property type="molecule type" value="Genomic_DNA"/>
</dbReference>
<organism evidence="2 3">
    <name type="scientific">Stephania japonica</name>
    <dbReference type="NCBI Taxonomy" id="461633"/>
    <lineage>
        <taxon>Eukaryota</taxon>
        <taxon>Viridiplantae</taxon>
        <taxon>Streptophyta</taxon>
        <taxon>Embryophyta</taxon>
        <taxon>Tracheophyta</taxon>
        <taxon>Spermatophyta</taxon>
        <taxon>Magnoliopsida</taxon>
        <taxon>Ranunculales</taxon>
        <taxon>Menispermaceae</taxon>
        <taxon>Menispermoideae</taxon>
        <taxon>Cissampelideae</taxon>
        <taxon>Stephania</taxon>
    </lineage>
</organism>
<sequence length="139" mass="15798">MVLSRGRGGSVLQGQQQRCSPRAWAAEHYRDTNSGRRRNVGKGGEMKKKCRGSEMEKEGQQRWQDGEGRWVKAKREMEGGLARDRNGEERWAEAARRCKEGDGGIYNPADSYISKATAGRDDDEEEDVTNDITSRRRHL</sequence>
<dbReference type="Proteomes" id="UP001417504">
    <property type="component" value="Unassembled WGS sequence"/>
</dbReference>
<comment type="caution">
    <text evidence="2">The sequence shown here is derived from an EMBL/GenBank/DDBJ whole genome shotgun (WGS) entry which is preliminary data.</text>
</comment>
<feature type="compositionally biased region" description="Basic and acidic residues" evidence="1">
    <location>
        <begin position="44"/>
        <end position="67"/>
    </location>
</feature>